<dbReference type="Pfam" id="PF18029">
    <property type="entry name" value="Glyoxalase_6"/>
    <property type="match status" value="2"/>
</dbReference>
<dbReference type="KEGG" id="nml:Namu_4295"/>
<dbReference type="InterPro" id="IPR041581">
    <property type="entry name" value="Glyoxalase_6"/>
</dbReference>
<feature type="domain" description="Glyoxalase-like" evidence="1">
    <location>
        <begin position="136"/>
        <end position="238"/>
    </location>
</feature>
<dbReference type="HOGENOM" id="CLU_1164902_0_0_11"/>
<dbReference type="PANTHER" id="PTHR35908:SF1">
    <property type="entry name" value="CONSERVED PROTEIN"/>
    <property type="match status" value="1"/>
</dbReference>
<dbReference type="InterPro" id="IPR029068">
    <property type="entry name" value="Glyas_Bleomycin-R_OHBP_Dase"/>
</dbReference>
<dbReference type="OrthoDB" id="3286168at2"/>
<evidence type="ECO:0000259" key="1">
    <source>
        <dbReference type="Pfam" id="PF18029"/>
    </source>
</evidence>
<dbReference type="SUPFAM" id="SSF54593">
    <property type="entry name" value="Glyoxalase/Bleomycin resistance protein/Dihydroxybiphenyl dioxygenase"/>
    <property type="match status" value="1"/>
</dbReference>
<reference evidence="3" key="1">
    <citation type="submission" date="2009-09" db="EMBL/GenBank/DDBJ databases">
        <title>The complete genome of Nakamurella multipartita DSM 44233.</title>
        <authorList>
            <consortium name="US DOE Joint Genome Institute (JGI-PGF)"/>
            <person name="Lucas S."/>
            <person name="Copeland A."/>
            <person name="Lapidus A."/>
            <person name="Glavina del Rio T."/>
            <person name="Dalin E."/>
            <person name="Tice H."/>
            <person name="Bruce D."/>
            <person name="Goodwin L."/>
            <person name="Pitluck S."/>
            <person name="Kyrpides N."/>
            <person name="Mavromatis K."/>
            <person name="Ivanova N."/>
            <person name="Ovchinnikova G."/>
            <person name="Sims D."/>
            <person name="Meincke L."/>
            <person name="Brettin T."/>
            <person name="Detter J.C."/>
            <person name="Han C."/>
            <person name="Larimer F."/>
            <person name="Land M."/>
            <person name="Hauser L."/>
            <person name="Markowitz V."/>
            <person name="Cheng J.-F."/>
            <person name="Hugenholtz P."/>
            <person name="Woyke T."/>
            <person name="Wu D."/>
            <person name="Klenk H.-P."/>
            <person name="Eisen J.A."/>
        </authorList>
    </citation>
    <scope>NUCLEOTIDE SEQUENCE [LARGE SCALE GENOMIC DNA]</scope>
    <source>
        <strain evidence="3">ATCC 700099 / DSM 44233 / CIP 104796 / JCM 9543 / NBRC 105858 / Y-104</strain>
    </source>
</reference>
<reference evidence="2 3" key="2">
    <citation type="journal article" date="2010" name="Stand. Genomic Sci.">
        <title>Complete genome sequence of Nakamurella multipartita type strain (Y-104).</title>
        <authorList>
            <person name="Tice H."/>
            <person name="Mayilraj S."/>
            <person name="Sims D."/>
            <person name="Lapidus A."/>
            <person name="Nolan M."/>
            <person name="Lucas S."/>
            <person name="Glavina Del Rio T."/>
            <person name="Copeland A."/>
            <person name="Cheng J.F."/>
            <person name="Meincke L."/>
            <person name="Bruce D."/>
            <person name="Goodwin L."/>
            <person name="Pitluck S."/>
            <person name="Ivanova N."/>
            <person name="Mavromatis K."/>
            <person name="Ovchinnikova G."/>
            <person name="Pati A."/>
            <person name="Chen A."/>
            <person name="Palaniappan K."/>
            <person name="Land M."/>
            <person name="Hauser L."/>
            <person name="Chang Y.J."/>
            <person name="Jeffries C.D."/>
            <person name="Detter J.C."/>
            <person name="Brettin T."/>
            <person name="Rohde M."/>
            <person name="Goker M."/>
            <person name="Bristow J."/>
            <person name="Eisen J.A."/>
            <person name="Markowitz V."/>
            <person name="Hugenholtz P."/>
            <person name="Kyrpides N.C."/>
            <person name="Klenk H.P."/>
            <person name="Chen F."/>
        </authorList>
    </citation>
    <scope>NUCLEOTIDE SEQUENCE [LARGE SCALE GENOMIC DNA]</scope>
    <source>
        <strain evidence="3">ATCC 700099 / DSM 44233 / CIP 104796 / JCM 9543 / NBRC 105858 / Y-104</strain>
    </source>
</reference>
<accession>C8XJM2</accession>
<dbReference type="EMBL" id="CP001737">
    <property type="protein sequence ID" value="ACV80583.1"/>
    <property type="molecule type" value="Genomic_DNA"/>
</dbReference>
<gene>
    <name evidence="2" type="ordered locus">Namu_4295</name>
</gene>
<sequence>MPVDPFWTSAFLDFAPGSFEAGVRFWADVTGYALSPARGEHDEFASLTASEGDEYLKVQRLDDGPGRVHLDLHVADPDAAARLAVELGATLVHASPHGYVVLTSPAGVTFCLVSHPGRLRPRPAGWDTHTSLIDQLTLDVRAADADRETAFWSELTGWPPSPSTAPFRPLRRPAGMPLRLMVQAVEDDRSPATAHLDLACDDRSAETERHQVLGAAVRRVDKHFTVLTDPTGAAYCITDRDPVTGRLAP</sequence>
<feature type="domain" description="Glyoxalase-like" evidence="1">
    <location>
        <begin position="19"/>
        <end position="113"/>
    </location>
</feature>
<evidence type="ECO:0000313" key="2">
    <source>
        <dbReference type="EMBL" id="ACV80583.1"/>
    </source>
</evidence>
<dbReference type="eggNOG" id="COG3324">
    <property type="taxonomic scope" value="Bacteria"/>
</dbReference>
<protein>
    <recommendedName>
        <fullName evidence="1">Glyoxalase-like domain-containing protein</fullName>
    </recommendedName>
</protein>
<evidence type="ECO:0000313" key="3">
    <source>
        <dbReference type="Proteomes" id="UP000002218"/>
    </source>
</evidence>
<keyword evidence="3" id="KW-1185">Reference proteome</keyword>
<dbReference type="AlphaFoldDB" id="C8XJM2"/>
<proteinExistence type="predicted"/>
<dbReference type="STRING" id="479431.Namu_4295"/>
<name>C8XJM2_NAKMY</name>
<dbReference type="InParanoid" id="C8XJM2"/>
<dbReference type="Gene3D" id="3.10.180.10">
    <property type="entry name" value="2,3-Dihydroxybiphenyl 1,2-Dioxygenase, domain 1"/>
    <property type="match status" value="2"/>
</dbReference>
<dbReference type="RefSeq" id="WP_015749408.1">
    <property type="nucleotide sequence ID" value="NC_013235.1"/>
</dbReference>
<organism evidence="2 3">
    <name type="scientific">Nakamurella multipartita (strain ATCC 700099 / DSM 44233 / CIP 104796 / JCM 9543 / NBRC 105858 / Y-104)</name>
    <name type="common">Microsphaera multipartita</name>
    <dbReference type="NCBI Taxonomy" id="479431"/>
    <lineage>
        <taxon>Bacteria</taxon>
        <taxon>Bacillati</taxon>
        <taxon>Actinomycetota</taxon>
        <taxon>Actinomycetes</taxon>
        <taxon>Nakamurellales</taxon>
        <taxon>Nakamurellaceae</taxon>
        <taxon>Nakamurella</taxon>
    </lineage>
</organism>
<dbReference type="Proteomes" id="UP000002218">
    <property type="component" value="Chromosome"/>
</dbReference>
<dbReference type="PANTHER" id="PTHR35908">
    <property type="entry name" value="HYPOTHETICAL FUSION PROTEIN"/>
    <property type="match status" value="1"/>
</dbReference>